<feature type="chain" id="PRO_5047183289" evidence="2">
    <location>
        <begin position="25"/>
        <end position="296"/>
    </location>
</feature>
<sequence length="296" mass="29821">MRKTVIAAAAAAAFAASIPAVAWAGGVGADTKGDACKADKGGGHRGGHAGLRVVGLTEDQCLVVFDTRNPGHVKAAGKVTGLAGDSRLVGIDFRVQDGKLYGVGDAGGIYTVDTDAVAAKVSQLSIALNGTHFGVDFNPAADRLRVISDTGQNLRHNVAEPAGTTANDGTLTNPTMPPSTARGVTGAGYTNNDLNPATATTLFDIDTANDRVSIQSPANAGSLAPTGNLGVDAGPSAGFDVYYSPADGTNQGYAALRSGPGYGFYAVNLLNGSAQHLGAFPGDHQVFDVALPLADN</sequence>
<keyword evidence="5" id="KW-1185">Reference proteome</keyword>
<dbReference type="EMBL" id="JBEZFP010000018">
    <property type="protein sequence ID" value="MEU8133759.1"/>
    <property type="molecule type" value="Genomic_DNA"/>
</dbReference>
<evidence type="ECO:0000256" key="2">
    <source>
        <dbReference type="SAM" id="SignalP"/>
    </source>
</evidence>
<protein>
    <submittedName>
        <fullName evidence="4">DUF4394 domain-containing protein</fullName>
    </submittedName>
</protein>
<feature type="signal peptide" evidence="2">
    <location>
        <begin position="1"/>
        <end position="24"/>
    </location>
</feature>
<keyword evidence="2" id="KW-0732">Signal</keyword>
<proteinExistence type="predicted"/>
<evidence type="ECO:0000256" key="1">
    <source>
        <dbReference type="SAM" id="MobiDB-lite"/>
    </source>
</evidence>
<feature type="domain" description="DUF4394" evidence="3">
    <location>
        <begin position="62"/>
        <end position="290"/>
    </location>
</feature>
<feature type="region of interest" description="Disordered" evidence="1">
    <location>
        <begin position="160"/>
        <end position="184"/>
    </location>
</feature>
<dbReference type="Pfam" id="PF14339">
    <property type="entry name" value="DUF4394"/>
    <property type="match status" value="1"/>
</dbReference>
<evidence type="ECO:0000259" key="3">
    <source>
        <dbReference type="Pfam" id="PF14339"/>
    </source>
</evidence>
<comment type="caution">
    <text evidence="4">The sequence shown here is derived from an EMBL/GenBank/DDBJ whole genome shotgun (WGS) entry which is preliminary data.</text>
</comment>
<gene>
    <name evidence="4" type="ORF">AB0C36_09645</name>
</gene>
<evidence type="ECO:0000313" key="5">
    <source>
        <dbReference type="Proteomes" id="UP001551482"/>
    </source>
</evidence>
<reference evidence="4 5" key="1">
    <citation type="submission" date="2024-06" db="EMBL/GenBank/DDBJ databases">
        <title>The Natural Products Discovery Center: Release of the First 8490 Sequenced Strains for Exploring Actinobacteria Biosynthetic Diversity.</title>
        <authorList>
            <person name="Kalkreuter E."/>
            <person name="Kautsar S.A."/>
            <person name="Yang D."/>
            <person name="Bader C.D."/>
            <person name="Teijaro C.N."/>
            <person name="Fluegel L."/>
            <person name="Davis C.M."/>
            <person name="Simpson J.R."/>
            <person name="Lauterbach L."/>
            <person name="Steele A.D."/>
            <person name="Gui C."/>
            <person name="Meng S."/>
            <person name="Li G."/>
            <person name="Viehrig K."/>
            <person name="Ye F."/>
            <person name="Su P."/>
            <person name="Kiefer A.F."/>
            <person name="Nichols A."/>
            <person name="Cepeda A.J."/>
            <person name="Yan W."/>
            <person name="Fan B."/>
            <person name="Jiang Y."/>
            <person name="Adhikari A."/>
            <person name="Zheng C.-J."/>
            <person name="Schuster L."/>
            <person name="Cowan T.M."/>
            <person name="Smanski M.J."/>
            <person name="Chevrette M.G."/>
            <person name="De Carvalho L.P.S."/>
            <person name="Shen B."/>
        </authorList>
    </citation>
    <scope>NUCLEOTIDE SEQUENCE [LARGE SCALE GENOMIC DNA]</scope>
    <source>
        <strain evidence="4 5">NPDC048946</strain>
    </source>
</reference>
<dbReference type="Proteomes" id="UP001551482">
    <property type="component" value="Unassembled WGS sequence"/>
</dbReference>
<accession>A0ABV3DFN1</accession>
<dbReference type="RefSeq" id="WP_358351790.1">
    <property type="nucleotide sequence ID" value="NZ_JBEZFP010000018.1"/>
</dbReference>
<feature type="compositionally biased region" description="Polar residues" evidence="1">
    <location>
        <begin position="164"/>
        <end position="174"/>
    </location>
</feature>
<name>A0ABV3DFN1_9ACTN</name>
<evidence type="ECO:0000313" key="4">
    <source>
        <dbReference type="EMBL" id="MEU8133759.1"/>
    </source>
</evidence>
<dbReference type="InterPro" id="IPR025507">
    <property type="entry name" value="DUF4394"/>
</dbReference>
<organism evidence="4 5">
    <name type="scientific">Streptodolium elevatio</name>
    <dbReference type="NCBI Taxonomy" id="3157996"/>
    <lineage>
        <taxon>Bacteria</taxon>
        <taxon>Bacillati</taxon>
        <taxon>Actinomycetota</taxon>
        <taxon>Actinomycetes</taxon>
        <taxon>Kitasatosporales</taxon>
        <taxon>Streptomycetaceae</taxon>
        <taxon>Streptodolium</taxon>
    </lineage>
</organism>